<name>A0AAN6M404_9PLEO</name>
<dbReference type="GO" id="GO:0008270">
    <property type="term" value="F:zinc ion binding"/>
    <property type="evidence" value="ECO:0007669"/>
    <property type="project" value="UniProtKB-KW"/>
</dbReference>
<feature type="compositionally biased region" description="Polar residues" evidence="5">
    <location>
        <begin position="34"/>
        <end position="47"/>
    </location>
</feature>
<evidence type="ECO:0000313" key="8">
    <source>
        <dbReference type="Proteomes" id="UP001280581"/>
    </source>
</evidence>
<evidence type="ECO:0000256" key="5">
    <source>
        <dbReference type="SAM" id="MobiDB-lite"/>
    </source>
</evidence>
<dbReference type="PANTHER" id="PTHR45931">
    <property type="entry name" value="SI:CH211-59O9.10"/>
    <property type="match status" value="1"/>
</dbReference>
<evidence type="ECO:0000256" key="4">
    <source>
        <dbReference type="PROSITE-ProRule" id="PRU00175"/>
    </source>
</evidence>
<feature type="region of interest" description="Disordered" evidence="5">
    <location>
        <begin position="1"/>
        <end position="55"/>
    </location>
</feature>
<evidence type="ECO:0000256" key="3">
    <source>
        <dbReference type="ARBA" id="ARBA00022833"/>
    </source>
</evidence>
<accession>A0AAN6M404</accession>
<reference evidence="7 8" key="1">
    <citation type="submission" date="2021-02" db="EMBL/GenBank/DDBJ databases">
        <title>Genome assembly of Pseudopithomyces chartarum.</title>
        <authorList>
            <person name="Jauregui R."/>
            <person name="Singh J."/>
            <person name="Voisey C."/>
        </authorList>
    </citation>
    <scope>NUCLEOTIDE SEQUENCE [LARGE SCALE GENOMIC DNA]</scope>
    <source>
        <strain evidence="7 8">AGR01</strain>
    </source>
</reference>
<gene>
    <name evidence="7" type="ORF">GRF29_19g2995236</name>
</gene>
<evidence type="ECO:0000256" key="1">
    <source>
        <dbReference type="ARBA" id="ARBA00022723"/>
    </source>
</evidence>
<keyword evidence="3" id="KW-0862">Zinc</keyword>
<dbReference type="SUPFAM" id="SSF57850">
    <property type="entry name" value="RING/U-box"/>
    <property type="match status" value="1"/>
</dbReference>
<dbReference type="GO" id="GO:0061630">
    <property type="term" value="F:ubiquitin protein ligase activity"/>
    <property type="evidence" value="ECO:0007669"/>
    <property type="project" value="TreeGrafter"/>
</dbReference>
<feature type="compositionally biased region" description="Polar residues" evidence="5">
    <location>
        <begin position="215"/>
        <end position="224"/>
    </location>
</feature>
<evidence type="ECO:0000259" key="6">
    <source>
        <dbReference type="PROSITE" id="PS50089"/>
    </source>
</evidence>
<dbReference type="GO" id="GO:0005634">
    <property type="term" value="C:nucleus"/>
    <property type="evidence" value="ECO:0007669"/>
    <property type="project" value="TreeGrafter"/>
</dbReference>
<keyword evidence="1" id="KW-0479">Metal-binding</keyword>
<dbReference type="PROSITE" id="PS50089">
    <property type="entry name" value="ZF_RING_2"/>
    <property type="match status" value="1"/>
</dbReference>
<dbReference type="InterPro" id="IPR013083">
    <property type="entry name" value="Znf_RING/FYVE/PHD"/>
</dbReference>
<evidence type="ECO:0000313" key="7">
    <source>
        <dbReference type="EMBL" id="KAK3215353.1"/>
    </source>
</evidence>
<feature type="compositionally biased region" description="Polar residues" evidence="5">
    <location>
        <begin position="255"/>
        <end position="267"/>
    </location>
</feature>
<feature type="region of interest" description="Disordered" evidence="5">
    <location>
        <begin position="173"/>
        <end position="287"/>
    </location>
</feature>
<protein>
    <recommendedName>
        <fullName evidence="6">RING-type domain-containing protein</fullName>
    </recommendedName>
</protein>
<evidence type="ECO:0000256" key="2">
    <source>
        <dbReference type="ARBA" id="ARBA00022771"/>
    </source>
</evidence>
<organism evidence="7 8">
    <name type="scientific">Pseudopithomyces chartarum</name>
    <dbReference type="NCBI Taxonomy" id="1892770"/>
    <lineage>
        <taxon>Eukaryota</taxon>
        <taxon>Fungi</taxon>
        <taxon>Dikarya</taxon>
        <taxon>Ascomycota</taxon>
        <taxon>Pezizomycotina</taxon>
        <taxon>Dothideomycetes</taxon>
        <taxon>Pleosporomycetidae</taxon>
        <taxon>Pleosporales</taxon>
        <taxon>Massarineae</taxon>
        <taxon>Didymosphaeriaceae</taxon>
        <taxon>Pseudopithomyces</taxon>
    </lineage>
</organism>
<dbReference type="EMBL" id="WVTA01000003">
    <property type="protein sequence ID" value="KAK3215353.1"/>
    <property type="molecule type" value="Genomic_DNA"/>
</dbReference>
<dbReference type="GO" id="GO:0006511">
    <property type="term" value="P:ubiquitin-dependent protein catabolic process"/>
    <property type="evidence" value="ECO:0007669"/>
    <property type="project" value="TreeGrafter"/>
</dbReference>
<dbReference type="InterPro" id="IPR051834">
    <property type="entry name" value="RING_finger_E3_ligase"/>
</dbReference>
<dbReference type="PANTHER" id="PTHR45931:SF3">
    <property type="entry name" value="RING ZINC FINGER-CONTAINING PROTEIN"/>
    <property type="match status" value="1"/>
</dbReference>
<proteinExistence type="predicted"/>
<dbReference type="Pfam" id="PF13639">
    <property type="entry name" value="zf-RING_2"/>
    <property type="match status" value="1"/>
</dbReference>
<dbReference type="Gene3D" id="3.30.40.10">
    <property type="entry name" value="Zinc/RING finger domain, C3HC4 (zinc finger)"/>
    <property type="match status" value="1"/>
</dbReference>
<feature type="domain" description="RING-type" evidence="6">
    <location>
        <begin position="334"/>
        <end position="389"/>
    </location>
</feature>
<keyword evidence="2 4" id="KW-0863">Zinc-finger</keyword>
<keyword evidence="8" id="KW-1185">Reference proteome</keyword>
<dbReference type="Proteomes" id="UP001280581">
    <property type="component" value="Unassembled WGS sequence"/>
</dbReference>
<dbReference type="AlphaFoldDB" id="A0AAN6M404"/>
<sequence length="454" mass="51066">MAEPHCPYWGAHVPPQQGQDTHGSDYQHSYGFTPESSHVRSSPQHNATAPPVRQSLGSNWQRHTHFQHVEYQYASGFPPAVYMGGTGVGFQHGQTGTMATYNSNADSLPWSERERNADGPLNHHSISRPAYSGMDLSSLVIPPAYPYWAYPPSQYPNRHLGRHASSITPLSFHEPELNADSSGGFNYANRDTNEPQDRAPPLRRLSFSRHPRQGMQDTNNQQRRSMFRPANGSAPIPELVPLSRSNRRSFDRYSNDVQNDASGSNGSVRPLSSRAADRPTRRPRTMAHPSVHRARYFAQTEHPNVPTSGQMQILRDKLRHYLPKELPEGIDATCDICQKDYSEKHVDPSEEEEIAIQLPCKHVFGEHCINTWFETCKKDKHKITCPMCRKLLIEPVPRGGGLSSRALLEGLQRFRRHEMGLQLPEGVSQRGINMAEAEVEMPSSFDPSRPDGAE</sequence>
<comment type="caution">
    <text evidence="7">The sequence shown here is derived from an EMBL/GenBank/DDBJ whole genome shotgun (WGS) entry which is preliminary data.</text>
</comment>
<dbReference type="InterPro" id="IPR001841">
    <property type="entry name" value="Znf_RING"/>
</dbReference>
<feature type="compositionally biased region" description="Polar residues" evidence="5">
    <location>
        <begin position="16"/>
        <end position="27"/>
    </location>
</feature>